<dbReference type="PANTHER" id="PTHR46577">
    <property type="entry name" value="HTH-TYPE TRANSCRIPTIONAL REGULATORY PROTEIN GABR"/>
    <property type="match status" value="1"/>
</dbReference>
<sequence length="486" mass="53054">MRELPRLPANRDARIQSKDVIVADWNPTLIKRRGITKHKLLTERIIADIEAEILPAHARMPTHRDLARRLGVSVQTVSLSYKEAERSGYLRGEVGRGTFVRSRVTEKADRFMLDRDPGETVDLSIIRAVYTEAHEEASRTVMGELARGDNSAFMRPCRPIAGLERHRAAAQGWLRELGVGAAMDRVLITNGAAHGLFLAVAAIVRPGEIVLTESLTDHGIIGLSNVLGFTLRGLPTDREGILVEAFEEACAAGGVTALVLVPSLGNPTSHVMGAERRRAIAEVARRHGVYVVEDEVYKPLLEEPLPSFTELLPDLGFFVTSFTKSVLTGLRVGYLVVPPQYAIRVASIMRVTSWSATNLPAEIATRWVEDGTARSLVDLQRREVRARQAVVADTLGAHVAQAHPLSLCAWLKVPPRWTEDGLVRMLAQRNIAATPSDPFRAGLDGPGGIRICIGGRLSHATLARALHAIAETFEQLPPVFDAGTIA</sequence>
<dbReference type="Gene3D" id="3.40.640.10">
    <property type="entry name" value="Type I PLP-dependent aspartate aminotransferase-like (Major domain)"/>
    <property type="match status" value="1"/>
</dbReference>
<keyword evidence="10" id="KW-1185">Reference proteome</keyword>
<evidence type="ECO:0000256" key="2">
    <source>
        <dbReference type="ARBA" id="ARBA00016004"/>
    </source>
</evidence>
<evidence type="ECO:0000313" key="9">
    <source>
        <dbReference type="EMBL" id="MXQ13155.1"/>
    </source>
</evidence>
<dbReference type="PROSITE" id="PS50949">
    <property type="entry name" value="HTH_GNTR"/>
    <property type="match status" value="1"/>
</dbReference>
<dbReference type="SUPFAM" id="SSF53383">
    <property type="entry name" value="PLP-dependent transferases"/>
    <property type="match status" value="1"/>
</dbReference>
<comment type="caution">
    <text evidence="9">The sequence shown here is derived from an EMBL/GenBank/DDBJ whole genome shotgun (WGS) entry which is preliminary data.</text>
</comment>
<evidence type="ECO:0000313" key="10">
    <source>
        <dbReference type="Proteomes" id="UP000436483"/>
    </source>
</evidence>
<gene>
    <name evidence="9" type="ORF">GR328_17135</name>
</gene>
<dbReference type="OrthoDB" id="9808770at2"/>
<evidence type="ECO:0000256" key="5">
    <source>
        <dbReference type="ARBA" id="ARBA00023125"/>
    </source>
</evidence>
<dbReference type="RefSeq" id="WP_160885851.1">
    <property type="nucleotide sequence ID" value="NZ_WURB01000013.1"/>
</dbReference>
<dbReference type="SMART" id="SM00345">
    <property type="entry name" value="HTH_GNTR"/>
    <property type="match status" value="1"/>
</dbReference>
<feature type="domain" description="HTH gntR-type" evidence="8">
    <location>
        <begin position="35"/>
        <end position="103"/>
    </location>
</feature>
<dbReference type="InterPro" id="IPR051446">
    <property type="entry name" value="HTH_trans_reg/aminotransferase"/>
</dbReference>
<dbReference type="Gene3D" id="1.10.10.10">
    <property type="entry name" value="Winged helix-like DNA-binding domain superfamily/Winged helix DNA-binding domain"/>
    <property type="match status" value="1"/>
</dbReference>
<keyword evidence="9" id="KW-0808">Transferase</keyword>
<dbReference type="InterPro" id="IPR036390">
    <property type="entry name" value="WH_DNA-bd_sf"/>
</dbReference>
<evidence type="ECO:0000256" key="3">
    <source>
        <dbReference type="ARBA" id="ARBA00022898"/>
    </source>
</evidence>
<dbReference type="Proteomes" id="UP000436483">
    <property type="component" value="Unassembled WGS sequence"/>
</dbReference>
<organism evidence="9 10">
    <name type="scientific">Microvirga makkahensis</name>
    <dbReference type="NCBI Taxonomy" id="1128670"/>
    <lineage>
        <taxon>Bacteria</taxon>
        <taxon>Pseudomonadati</taxon>
        <taxon>Pseudomonadota</taxon>
        <taxon>Alphaproteobacteria</taxon>
        <taxon>Hyphomicrobiales</taxon>
        <taxon>Methylobacteriaceae</taxon>
        <taxon>Microvirga</taxon>
    </lineage>
</organism>
<evidence type="ECO:0000256" key="4">
    <source>
        <dbReference type="ARBA" id="ARBA00023015"/>
    </source>
</evidence>
<dbReference type="GO" id="GO:0003677">
    <property type="term" value="F:DNA binding"/>
    <property type="evidence" value="ECO:0007669"/>
    <property type="project" value="UniProtKB-KW"/>
</dbReference>
<reference evidence="9 10" key="2">
    <citation type="submission" date="2020-01" db="EMBL/GenBank/DDBJ databases">
        <title>Microvirga sp. nov., an arsenate reduction bacterium isolated from Tibet hotspring sediments.</title>
        <authorList>
            <person name="Xian W.-D."/>
            <person name="Li W.-J."/>
        </authorList>
    </citation>
    <scope>NUCLEOTIDE SEQUENCE [LARGE SCALE GENOMIC DNA]</scope>
    <source>
        <strain evidence="9 10">KCTC 23863</strain>
    </source>
</reference>
<evidence type="ECO:0000256" key="6">
    <source>
        <dbReference type="ARBA" id="ARBA00023163"/>
    </source>
</evidence>
<dbReference type="SUPFAM" id="SSF46785">
    <property type="entry name" value="Winged helix' DNA-binding domain"/>
    <property type="match status" value="1"/>
</dbReference>
<comment type="similarity">
    <text evidence="1">In the C-terminal section; belongs to the class-I pyridoxal-phosphate-dependent aminotransferase family.</text>
</comment>
<dbReference type="InterPro" id="IPR036388">
    <property type="entry name" value="WH-like_DNA-bd_sf"/>
</dbReference>
<dbReference type="PANTHER" id="PTHR46577:SF1">
    <property type="entry name" value="HTH-TYPE TRANSCRIPTIONAL REGULATORY PROTEIN GABR"/>
    <property type="match status" value="1"/>
</dbReference>
<dbReference type="GO" id="GO:0003700">
    <property type="term" value="F:DNA-binding transcription factor activity"/>
    <property type="evidence" value="ECO:0007669"/>
    <property type="project" value="InterPro"/>
</dbReference>
<evidence type="ECO:0000256" key="1">
    <source>
        <dbReference type="ARBA" id="ARBA00005384"/>
    </source>
</evidence>
<dbReference type="InterPro" id="IPR000524">
    <property type="entry name" value="Tscrpt_reg_HTH_GntR"/>
</dbReference>
<dbReference type="CDD" id="cd07377">
    <property type="entry name" value="WHTH_GntR"/>
    <property type="match status" value="1"/>
</dbReference>
<dbReference type="CDD" id="cd00609">
    <property type="entry name" value="AAT_like"/>
    <property type="match status" value="1"/>
</dbReference>
<dbReference type="EMBL" id="WURB01000013">
    <property type="protein sequence ID" value="MXQ13155.1"/>
    <property type="molecule type" value="Genomic_DNA"/>
</dbReference>
<keyword evidence="6" id="KW-0804">Transcription</keyword>
<proteinExistence type="inferred from homology"/>
<dbReference type="Pfam" id="PF00392">
    <property type="entry name" value="GntR"/>
    <property type="match status" value="1"/>
</dbReference>
<evidence type="ECO:0000259" key="8">
    <source>
        <dbReference type="PROSITE" id="PS50949"/>
    </source>
</evidence>
<reference evidence="9 10" key="1">
    <citation type="submission" date="2019-12" db="EMBL/GenBank/DDBJ databases">
        <authorList>
            <person name="Yuan C.-G."/>
        </authorList>
    </citation>
    <scope>NUCLEOTIDE SEQUENCE [LARGE SCALE GENOMIC DNA]</scope>
    <source>
        <strain evidence="9 10">KCTC 23863</strain>
    </source>
</reference>
<dbReference type="GO" id="GO:0030170">
    <property type="term" value="F:pyridoxal phosphate binding"/>
    <property type="evidence" value="ECO:0007669"/>
    <property type="project" value="InterPro"/>
</dbReference>
<evidence type="ECO:0000256" key="7">
    <source>
        <dbReference type="ARBA" id="ARBA00031658"/>
    </source>
</evidence>
<dbReference type="InterPro" id="IPR015421">
    <property type="entry name" value="PyrdxlP-dep_Trfase_major"/>
</dbReference>
<dbReference type="InterPro" id="IPR004839">
    <property type="entry name" value="Aminotransferase_I/II_large"/>
</dbReference>
<keyword evidence="5" id="KW-0238">DNA-binding</keyword>
<dbReference type="Pfam" id="PF00155">
    <property type="entry name" value="Aminotran_1_2"/>
    <property type="match status" value="1"/>
</dbReference>
<dbReference type="AlphaFoldDB" id="A0A7X3MU45"/>
<keyword evidence="3" id="KW-0663">Pyridoxal phosphate</keyword>
<dbReference type="Gene3D" id="3.90.1150.10">
    <property type="entry name" value="Aspartate Aminotransferase, domain 1"/>
    <property type="match status" value="1"/>
</dbReference>
<name>A0A7X3MU45_9HYPH</name>
<keyword evidence="4" id="KW-0805">Transcription regulation</keyword>
<accession>A0A7X3MU45</accession>
<protein>
    <recommendedName>
        <fullName evidence="2">8-amino-7-oxononanoate synthase</fullName>
    </recommendedName>
    <alternativeName>
        <fullName evidence="7">Alpha-oxoamine synthase</fullName>
    </alternativeName>
</protein>
<keyword evidence="9" id="KW-0032">Aminotransferase</keyword>
<dbReference type="InterPro" id="IPR015422">
    <property type="entry name" value="PyrdxlP-dep_Trfase_small"/>
</dbReference>
<dbReference type="InterPro" id="IPR015424">
    <property type="entry name" value="PyrdxlP-dep_Trfase"/>
</dbReference>
<dbReference type="GO" id="GO:0008483">
    <property type="term" value="F:transaminase activity"/>
    <property type="evidence" value="ECO:0007669"/>
    <property type="project" value="UniProtKB-KW"/>
</dbReference>